<organism evidence="9 10">
    <name type="scientific">Arcobacter porcinus</name>
    <dbReference type="NCBI Taxonomy" id="1935204"/>
    <lineage>
        <taxon>Bacteria</taxon>
        <taxon>Pseudomonadati</taxon>
        <taxon>Campylobacterota</taxon>
        <taxon>Epsilonproteobacteria</taxon>
        <taxon>Campylobacterales</taxon>
        <taxon>Arcobacteraceae</taxon>
        <taxon>Arcobacter</taxon>
    </lineage>
</organism>
<evidence type="ECO:0000256" key="7">
    <source>
        <dbReference type="SAM" id="Phobius"/>
    </source>
</evidence>
<feature type="transmembrane region" description="Helical" evidence="7">
    <location>
        <begin position="127"/>
        <end position="149"/>
    </location>
</feature>
<keyword evidence="9" id="KW-0762">Sugar transport</keyword>
<feature type="transmembrane region" description="Helical" evidence="7">
    <location>
        <begin position="155"/>
        <end position="174"/>
    </location>
</feature>
<keyword evidence="4 7" id="KW-0812">Transmembrane</keyword>
<dbReference type="KEGG" id="apoc:APORC_0500"/>
<dbReference type="PRINTS" id="PR01035">
    <property type="entry name" value="TCRTETA"/>
</dbReference>
<feature type="transmembrane region" description="Helical" evidence="7">
    <location>
        <begin position="71"/>
        <end position="90"/>
    </location>
</feature>
<feature type="transmembrane region" description="Helical" evidence="7">
    <location>
        <begin position="96"/>
        <end position="115"/>
    </location>
</feature>
<dbReference type="InterPro" id="IPR036259">
    <property type="entry name" value="MFS_trans_sf"/>
</dbReference>
<dbReference type="GO" id="GO:0022857">
    <property type="term" value="F:transmembrane transporter activity"/>
    <property type="evidence" value="ECO:0007669"/>
    <property type="project" value="InterPro"/>
</dbReference>
<dbReference type="CDD" id="cd17472">
    <property type="entry name" value="MFS_YajR_like"/>
    <property type="match status" value="1"/>
</dbReference>
<dbReference type="Gene3D" id="1.20.1250.20">
    <property type="entry name" value="MFS general substrate transporter like domains"/>
    <property type="match status" value="1"/>
</dbReference>
<evidence type="ECO:0000313" key="9">
    <source>
        <dbReference type="EMBL" id="QEP40117.1"/>
    </source>
</evidence>
<keyword evidence="2" id="KW-0813">Transport</keyword>
<feature type="transmembrane region" description="Helical" evidence="7">
    <location>
        <begin position="38"/>
        <end position="59"/>
    </location>
</feature>
<feature type="transmembrane region" description="Helical" evidence="7">
    <location>
        <begin position="327"/>
        <end position="349"/>
    </location>
</feature>
<feature type="transmembrane region" description="Helical" evidence="7">
    <location>
        <begin position="210"/>
        <end position="227"/>
    </location>
</feature>
<evidence type="ECO:0000256" key="6">
    <source>
        <dbReference type="ARBA" id="ARBA00023136"/>
    </source>
</evidence>
<dbReference type="InterPro" id="IPR020846">
    <property type="entry name" value="MFS_dom"/>
</dbReference>
<feature type="transmembrane region" description="Helical" evidence="7">
    <location>
        <begin position="12"/>
        <end position="32"/>
    </location>
</feature>
<protein>
    <submittedName>
        <fullName evidence="9">Putative sugar transporter, major facilitator superfamily</fullName>
    </submittedName>
</protein>
<evidence type="ECO:0000256" key="1">
    <source>
        <dbReference type="ARBA" id="ARBA00004651"/>
    </source>
</evidence>
<dbReference type="RefSeq" id="WP_066387765.1">
    <property type="nucleotide sequence ID" value="NZ_CP036246.2"/>
</dbReference>
<dbReference type="EMBL" id="CP036246">
    <property type="protein sequence ID" value="QEP40117.1"/>
    <property type="molecule type" value="Genomic_DNA"/>
</dbReference>
<dbReference type="InterPro" id="IPR050171">
    <property type="entry name" value="MFS_Transporters"/>
</dbReference>
<evidence type="ECO:0000256" key="2">
    <source>
        <dbReference type="ARBA" id="ARBA00022448"/>
    </source>
</evidence>
<feature type="transmembrane region" description="Helical" evidence="7">
    <location>
        <begin position="361"/>
        <end position="379"/>
    </location>
</feature>
<accession>A0A5C2HB23</accession>
<name>A0A5C2HB23_9BACT</name>
<dbReference type="SUPFAM" id="SSF103473">
    <property type="entry name" value="MFS general substrate transporter"/>
    <property type="match status" value="1"/>
</dbReference>
<dbReference type="GO" id="GO:0005886">
    <property type="term" value="C:plasma membrane"/>
    <property type="evidence" value="ECO:0007669"/>
    <property type="project" value="UniProtKB-SubCell"/>
</dbReference>
<dbReference type="InterPro" id="IPR011701">
    <property type="entry name" value="MFS"/>
</dbReference>
<keyword evidence="6 7" id="KW-0472">Membrane</keyword>
<feature type="transmembrane region" description="Helical" evidence="7">
    <location>
        <begin position="239"/>
        <end position="259"/>
    </location>
</feature>
<evidence type="ECO:0000256" key="4">
    <source>
        <dbReference type="ARBA" id="ARBA00022692"/>
    </source>
</evidence>
<evidence type="ECO:0000259" key="8">
    <source>
        <dbReference type="PROSITE" id="PS50850"/>
    </source>
</evidence>
<dbReference type="Pfam" id="PF07690">
    <property type="entry name" value="MFS_1"/>
    <property type="match status" value="1"/>
</dbReference>
<dbReference type="InterPro" id="IPR001958">
    <property type="entry name" value="Tet-R_TetA/multi-R_MdtG-like"/>
</dbReference>
<sequence length="440" mass="48616">MFKSVLPLSFIVALRFFGLFIVLPVISVYALSLEGANATLVGIVVGGYALTQVIFQIPFGIMSDKLGRKGTIITGLLLFAIGSFICAIATDIFTLMLGRLLQGAGAIGAVVTAMISDIVKEEQRSKAMAIMGGFIGISFALAMMFGPIIGGYAGVPVLFYITMILSLIAIYVLVKKVPNPPIITHTYNEKLRLKDVLGNSNINRMHITNFLQKALMTFAFLVIPIILTKTYNWDIKDLWQVYIPSMILGLLAMGPAAILAEKKGKYREVLVIGILFFIISYLIIGFSSSALVFSIGVVIFFIGFNMHEPIMQSLTSKFAKVHQRGSVLGVFNSFGYLGTFFGGIFGGMFLDKLSAYELENFTTIIASICVLWILLIAIMKNPSKTKNLYLSLDEYKSSNLNKLSENLNIDEWYINNTENIVVIKYSEENIKEDEIKDILK</sequence>
<reference evidence="9 10" key="2">
    <citation type="submission" date="2019-09" db="EMBL/GenBank/DDBJ databases">
        <title>Taxonomic note: a critical rebuttal of the proposed division of the genus Arcobacter into six genera, emended descriptions of Arcobacter anaerophilus and the genus Arcobacter, and an assessment of genus-level boundaries for Epsilonproteobacteria using in silico genomic comparator tools.</title>
        <authorList>
            <person name="On S.L.W."/>
            <person name="Miller W.G."/>
            <person name="Biggs P."/>
            <person name="Cornelius A."/>
            <person name="Vandamme P."/>
        </authorList>
    </citation>
    <scope>NUCLEOTIDE SEQUENCE [LARGE SCALE GENOMIC DNA]</scope>
    <source>
        <strain evidence="9 10">CCUG 56899</strain>
    </source>
</reference>
<feature type="transmembrane region" description="Helical" evidence="7">
    <location>
        <begin position="266"/>
        <end position="284"/>
    </location>
</feature>
<keyword evidence="5 7" id="KW-1133">Transmembrane helix</keyword>
<dbReference type="Proteomes" id="UP000322644">
    <property type="component" value="Chromosome"/>
</dbReference>
<reference evidence="9 10" key="1">
    <citation type="submission" date="2019-09" db="EMBL/GenBank/DDBJ databases">
        <title>Complete genome sequencing of four Arcobacter species reveals a diverse suite of mobile elements.</title>
        <authorList>
            <person name="Miller W.G."/>
            <person name="Yee E."/>
            <person name="Bono J.L."/>
        </authorList>
    </citation>
    <scope>NUCLEOTIDE SEQUENCE [LARGE SCALE GENOMIC DNA]</scope>
    <source>
        <strain evidence="9 10">CCUG 56899</strain>
    </source>
</reference>
<evidence type="ECO:0000256" key="5">
    <source>
        <dbReference type="ARBA" id="ARBA00022989"/>
    </source>
</evidence>
<evidence type="ECO:0000256" key="3">
    <source>
        <dbReference type="ARBA" id="ARBA00022475"/>
    </source>
</evidence>
<evidence type="ECO:0000313" key="10">
    <source>
        <dbReference type="Proteomes" id="UP000322644"/>
    </source>
</evidence>
<dbReference type="PANTHER" id="PTHR23517">
    <property type="entry name" value="RESISTANCE PROTEIN MDTM, PUTATIVE-RELATED-RELATED"/>
    <property type="match status" value="1"/>
</dbReference>
<feature type="domain" description="Major facilitator superfamily (MFS) profile" evidence="8">
    <location>
        <begin position="4"/>
        <end position="384"/>
    </location>
</feature>
<keyword evidence="3" id="KW-1003">Cell membrane</keyword>
<comment type="subcellular location">
    <subcellularLocation>
        <location evidence="1">Cell membrane</location>
        <topology evidence="1">Multi-pass membrane protein</topology>
    </subcellularLocation>
</comment>
<dbReference type="PROSITE" id="PS50850">
    <property type="entry name" value="MFS"/>
    <property type="match status" value="1"/>
</dbReference>
<dbReference type="AlphaFoldDB" id="A0A5C2HB23"/>
<dbReference type="PANTHER" id="PTHR23517:SF2">
    <property type="entry name" value="MULTIDRUG RESISTANCE PROTEIN MDTH"/>
    <property type="match status" value="1"/>
</dbReference>
<gene>
    <name evidence="9" type="ORF">APORC_0500</name>
</gene>
<proteinExistence type="predicted"/>
<feature type="transmembrane region" description="Helical" evidence="7">
    <location>
        <begin position="290"/>
        <end position="306"/>
    </location>
</feature>